<evidence type="ECO:0000313" key="4">
    <source>
        <dbReference type="Proteomes" id="UP001054821"/>
    </source>
</evidence>
<dbReference type="InterPro" id="IPR044730">
    <property type="entry name" value="RNase_H-like_dom_plant"/>
</dbReference>
<dbReference type="EMBL" id="JAJFAZ020000006">
    <property type="protein sequence ID" value="KAI5324304.1"/>
    <property type="molecule type" value="Genomic_DNA"/>
</dbReference>
<dbReference type="AlphaFoldDB" id="A0AAD4VH85"/>
<evidence type="ECO:0000259" key="2">
    <source>
        <dbReference type="Pfam" id="PF13966"/>
    </source>
</evidence>
<dbReference type="Pfam" id="PF13456">
    <property type="entry name" value="RVT_3"/>
    <property type="match status" value="1"/>
</dbReference>
<dbReference type="PANTHER" id="PTHR33116">
    <property type="entry name" value="REVERSE TRANSCRIPTASE ZINC-BINDING DOMAIN-CONTAINING PROTEIN-RELATED-RELATED"/>
    <property type="match status" value="1"/>
</dbReference>
<dbReference type="InterPro" id="IPR012337">
    <property type="entry name" value="RNaseH-like_sf"/>
</dbReference>
<accession>A0AAD4VH85</accession>
<dbReference type="PANTHER" id="PTHR33116:SF86">
    <property type="entry name" value="REVERSE TRANSCRIPTASE DOMAIN-CONTAINING PROTEIN"/>
    <property type="match status" value="1"/>
</dbReference>
<dbReference type="Gene3D" id="3.30.420.10">
    <property type="entry name" value="Ribonuclease H-like superfamily/Ribonuclease H"/>
    <property type="match status" value="1"/>
</dbReference>
<evidence type="ECO:0000313" key="3">
    <source>
        <dbReference type="EMBL" id="KAI5324304.1"/>
    </source>
</evidence>
<dbReference type="GO" id="GO:0004523">
    <property type="term" value="F:RNA-DNA hybrid ribonuclease activity"/>
    <property type="evidence" value="ECO:0007669"/>
    <property type="project" value="InterPro"/>
</dbReference>
<dbReference type="Pfam" id="PF13966">
    <property type="entry name" value="zf-RVT"/>
    <property type="match status" value="1"/>
</dbReference>
<reference evidence="3 4" key="1">
    <citation type="journal article" date="2022" name="G3 (Bethesda)">
        <title>Whole-genome sequence and methylome profiling of the almond [Prunus dulcis (Mill.) D.A. Webb] cultivar 'Nonpareil'.</title>
        <authorList>
            <person name="D'Amico-Willman K.M."/>
            <person name="Ouma W.Z."/>
            <person name="Meulia T."/>
            <person name="Sideli G.M."/>
            <person name="Gradziel T.M."/>
            <person name="Fresnedo-Ramirez J."/>
        </authorList>
    </citation>
    <scope>NUCLEOTIDE SEQUENCE [LARGE SCALE GENOMIC DNA]</scope>
    <source>
        <strain evidence="3">Clone GOH B32 T37-40</strain>
    </source>
</reference>
<dbReference type="Proteomes" id="UP001054821">
    <property type="component" value="Chromosome 6"/>
</dbReference>
<sequence>MACFRFPEGTCNQINSALASFWWGNNEENAGIHWKSWKKLCLAKKVGGLGFRDLSNFNLALLAKQSWRIILNPQAAWVKILKARYFPTTDFLHATKDSRPSWAWVSLLEGRNAMMKEAPFQIFSGANTNIWNDVWIPSCEPGPVQTLLPIPHQAPQLVQELMDKWNHTWKLDGISTFINNDFLQSIRCIPIGHSSRPDRLVWPWNSSGSYTVKSGYHCFHARQNTDIASHNHTSRIVSERVWKTIWKVETLPKIKLFIWRALSGSISTKLVLFKRKIATDPICPICEGFEESVKHILFLCPWTQLVWFGSYLSYKVEPRRISTLDRWLEGIMSIPGTSRTEGKFLLSFLSFLCWEIWKARCNYVFNGSSPDPRLVITHARDACSEYLAVVSKNDARVNLSPVHHVQRTRCSKPSPNYVKFNFDSSWLPGTMKGSFDIVSQAAAALCALHLAKNRGCLKVILETDCKVLIDGITGNHGNNSWAILPLIDEIHVVVSNFEEVTWSWVPRSANRTSHAATSIGNRAMELQSWVDRPPLSLVGVLTSDGLPCPPHVASAV</sequence>
<proteinExistence type="predicted"/>
<evidence type="ECO:0008006" key="5">
    <source>
        <dbReference type="Google" id="ProtNLM"/>
    </source>
</evidence>
<keyword evidence="4" id="KW-1185">Reference proteome</keyword>
<feature type="domain" description="RNase H type-1" evidence="1">
    <location>
        <begin position="440"/>
        <end position="516"/>
    </location>
</feature>
<organism evidence="3 4">
    <name type="scientific">Prunus dulcis</name>
    <name type="common">Almond</name>
    <name type="synonym">Amygdalus dulcis</name>
    <dbReference type="NCBI Taxonomy" id="3755"/>
    <lineage>
        <taxon>Eukaryota</taxon>
        <taxon>Viridiplantae</taxon>
        <taxon>Streptophyta</taxon>
        <taxon>Embryophyta</taxon>
        <taxon>Tracheophyta</taxon>
        <taxon>Spermatophyta</taxon>
        <taxon>Magnoliopsida</taxon>
        <taxon>eudicotyledons</taxon>
        <taxon>Gunneridae</taxon>
        <taxon>Pentapetalae</taxon>
        <taxon>rosids</taxon>
        <taxon>fabids</taxon>
        <taxon>Rosales</taxon>
        <taxon>Rosaceae</taxon>
        <taxon>Amygdaloideae</taxon>
        <taxon>Amygdaleae</taxon>
        <taxon>Prunus</taxon>
    </lineage>
</organism>
<comment type="caution">
    <text evidence="3">The sequence shown here is derived from an EMBL/GenBank/DDBJ whole genome shotgun (WGS) entry which is preliminary data.</text>
</comment>
<feature type="domain" description="Reverse transcriptase zinc-binding" evidence="2">
    <location>
        <begin position="210"/>
        <end position="307"/>
    </location>
</feature>
<dbReference type="CDD" id="cd06222">
    <property type="entry name" value="RNase_H_like"/>
    <property type="match status" value="1"/>
</dbReference>
<evidence type="ECO:0000259" key="1">
    <source>
        <dbReference type="Pfam" id="PF13456"/>
    </source>
</evidence>
<protein>
    <recommendedName>
        <fullName evidence="5">Reverse transcriptase zinc-binding domain-containing protein</fullName>
    </recommendedName>
</protein>
<dbReference type="InterPro" id="IPR036397">
    <property type="entry name" value="RNaseH_sf"/>
</dbReference>
<name>A0AAD4VH85_PRUDU</name>
<dbReference type="GO" id="GO:0003676">
    <property type="term" value="F:nucleic acid binding"/>
    <property type="evidence" value="ECO:0007669"/>
    <property type="project" value="InterPro"/>
</dbReference>
<gene>
    <name evidence="3" type="ORF">L3X38_033377</name>
</gene>
<dbReference type="InterPro" id="IPR026960">
    <property type="entry name" value="RVT-Znf"/>
</dbReference>
<dbReference type="SUPFAM" id="SSF53098">
    <property type="entry name" value="Ribonuclease H-like"/>
    <property type="match status" value="1"/>
</dbReference>
<dbReference type="InterPro" id="IPR002156">
    <property type="entry name" value="RNaseH_domain"/>
</dbReference>